<keyword evidence="1" id="KW-0732">Signal</keyword>
<protein>
    <recommendedName>
        <fullName evidence="2">DUF3502 domain-containing protein</fullName>
    </recommendedName>
</protein>
<dbReference type="PANTHER" id="PTHR43649:SF17">
    <property type="entry name" value="ABC TRANSPORTER SOLUTE BINDING PROTEIN-SUGAR TRANSPORT"/>
    <property type="match status" value="1"/>
</dbReference>
<dbReference type="PANTHER" id="PTHR43649">
    <property type="entry name" value="ARABINOSE-BINDING PROTEIN-RELATED"/>
    <property type="match status" value="1"/>
</dbReference>
<dbReference type="KEGG" id="pdh:B9T62_02405"/>
<accession>A0A2Z2KJ19</accession>
<dbReference type="InterPro" id="IPR050490">
    <property type="entry name" value="Bact_solute-bd_prot1"/>
</dbReference>
<name>A0A2Z2KJ19_9BACL</name>
<dbReference type="AlphaFoldDB" id="A0A2Z2KJ19"/>
<feature type="signal peptide" evidence="1">
    <location>
        <begin position="1"/>
        <end position="23"/>
    </location>
</feature>
<evidence type="ECO:0000313" key="3">
    <source>
        <dbReference type="EMBL" id="ASA19761.1"/>
    </source>
</evidence>
<evidence type="ECO:0000259" key="2">
    <source>
        <dbReference type="Pfam" id="PF12010"/>
    </source>
</evidence>
<dbReference type="SUPFAM" id="SSF53850">
    <property type="entry name" value="Periplasmic binding protein-like II"/>
    <property type="match status" value="1"/>
</dbReference>
<dbReference type="InterPro" id="IPR006059">
    <property type="entry name" value="SBP"/>
</dbReference>
<feature type="domain" description="DUF3502" evidence="2">
    <location>
        <begin position="428"/>
        <end position="495"/>
    </location>
</feature>
<gene>
    <name evidence="3" type="ORF">B9T62_02405</name>
</gene>
<sequence length="497" mass="55454">MKKRKASLILLLSLVLSMTSVLTACQSGDDSGNKATASKDKPVSLVLTLPTFSTVPKDIAKVQEAMNEISRKEIGVEVQLQIIDSAAYNQQMILMLASGENLDIMSGLFTYSSAYQKGQLTELDDLLQQHGKGIIDTLGEEYINAIRINGVLYGLPNLRDFASGYGSFSMRKDILDKYKIDPATIKTAEDVENVFKVVHEKEPELTVVAPSSDSFLLQFRTFDGLGNDFGVLLNYGEKLEVVNLFKSDDYKNYLQMVRRWYQNGYISKDVTTTSEAVTPRVKAGSLFSYNTTWKPGSEQQESNMTGTPMVLVQTLDSFMPGSSVAAMPWTIPINSKHPEKTMEYLNLLYTNPDMMNLLAYGIEGDHYVGKEDGTIGFAEGVDSKNSGYNLNMTWLLPNEFITKVWEGNELSVWEDTRKFNDDAKKSAALGFTFDNAKVATEITAVQNVYDEYKKVLENGVVDPDKYLPEMNAKLDAAGIDVIIQEKQRQLDEWAAKK</sequence>
<organism evidence="3 4">
    <name type="scientific">Paenibacillus donghaensis</name>
    <dbReference type="NCBI Taxonomy" id="414771"/>
    <lineage>
        <taxon>Bacteria</taxon>
        <taxon>Bacillati</taxon>
        <taxon>Bacillota</taxon>
        <taxon>Bacilli</taxon>
        <taxon>Bacillales</taxon>
        <taxon>Paenibacillaceae</taxon>
        <taxon>Paenibacillus</taxon>
    </lineage>
</organism>
<dbReference type="PROSITE" id="PS51257">
    <property type="entry name" value="PROKAR_LIPOPROTEIN"/>
    <property type="match status" value="1"/>
</dbReference>
<evidence type="ECO:0000256" key="1">
    <source>
        <dbReference type="SAM" id="SignalP"/>
    </source>
</evidence>
<dbReference type="Pfam" id="PF12010">
    <property type="entry name" value="DUF3502"/>
    <property type="match status" value="1"/>
</dbReference>
<keyword evidence="4" id="KW-1185">Reference proteome</keyword>
<dbReference type="OrthoDB" id="7936627at2"/>
<dbReference type="RefSeq" id="WP_087913786.1">
    <property type="nucleotide sequence ID" value="NZ_CP021780.1"/>
</dbReference>
<feature type="chain" id="PRO_5038925954" description="DUF3502 domain-containing protein" evidence="1">
    <location>
        <begin position="24"/>
        <end position="497"/>
    </location>
</feature>
<dbReference type="Pfam" id="PF01547">
    <property type="entry name" value="SBP_bac_1"/>
    <property type="match status" value="1"/>
</dbReference>
<evidence type="ECO:0000313" key="4">
    <source>
        <dbReference type="Proteomes" id="UP000249890"/>
    </source>
</evidence>
<dbReference type="InterPro" id="IPR022627">
    <property type="entry name" value="DUF3502"/>
</dbReference>
<proteinExistence type="predicted"/>
<dbReference type="Gene3D" id="3.40.190.10">
    <property type="entry name" value="Periplasmic binding protein-like II"/>
    <property type="match status" value="2"/>
</dbReference>
<dbReference type="Proteomes" id="UP000249890">
    <property type="component" value="Chromosome"/>
</dbReference>
<dbReference type="EMBL" id="CP021780">
    <property type="protein sequence ID" value="ASA19761.1"/>
    <property type="molecule type" value="Genomic_DNA"/>
</dbReference>
<reference evidence="3 4" key="1">
    <citation type="submission" date="2017-06" db="EMBL/GenBank/DDBJ databases">
        <title>Complete genome sequence of Paenibacillus donghaensis KCTC 13049T isolated from East Sea sediment, South Korea.</title>
        <authorList>
            <person name="Jung B.K."/>
            <person name="Hong S.-J."/>
            <person name="Shin J.-H."/>
        </authorList>
    </citation>
    <scope>NUCLEOTIDE SEQUENCE [LARGE SCALE GENOMIC DNA]</scope>
    <source>
        <strain evidence="3 4">KCTC 13049</strain>
    </source>
</reference>